<organism evidence="3 4">
    <name type="scientific">Nonomuraea dietziae</name>
    <dbReference type="NCBI Taxonomy" id="65515"/>
    <lineage>
        <taxon>Bacteria</taxon>
        <taxon>Bacillati</taxon>
        <taxon>Actinomycetota</taxon>
        <taxon>Actinomycetes</taxon>
        <taxon>Streptosporangiales</taxon>
        <taxon>Streptosporangiaceae</taxon>
        <taxon>Nonomuraea</taxon>
    </lineage>
</organism>
<dbReference type="Proteomes" id="UP000579945">
    <property type="component" value="Unassembled WGS sequence"/>
</dbReference>
<dbReference type="PANTHER" id="PTHR36927:SF4">
    <property type="entry name" value="BLR5718 PROTEIN"/>
    <property type="match status" value="1"/>
</dbReference>
<proteinExistence type="predicted"/>
<dbReference type="GO" id="GO:0016747">
    <property type="term" value="F:acyltransferase activity, transferring groups other than amino-acyl groups"/>
    <property type="evidence" value="ECO:0007669"/>
    <property type="project" value="InterPro"/>
</dbReference>
<reference evidence="3 4" key="1">
    <citation type="submission" date="2020-08" db="EMBL/GenBank/DDBJ databases">
        <title>Sequencing the genomes of 1000 actinobacteria strains.</title>
        <authorList>
            <person name="Klenk H.-P."/>
        </authorList>
    </citation>
    <scope>NUCLEOTIDE SEQUENCE [LARGE SCALE GENOMIC DNA]</scope>
    <source>
        <strain evidence="3 4">DSM 44320</strain>
    </source>
</reference>
<gene>
    <name evidence="3" type="ORF">FHR33_003397</name>
</gene>
<feature type="transmembrane region" description="Helical" evidence="1">
    <location>
        <begin position="104"/>
        <end position="126"/>
    </location>
</feature>
<dbReference type="PANTHER" id="PTHR36927">
    <property type="entry name" value="BLR4337 PROTEIN"/>
    <property type="match status" value="1"/>
</dbReference>
<feature type="transmembrane region" description="Helical" evidence="1">
    <location>
        <begin position="244"/>
        <end position="267"/>
    </location>
</feature>
<dbReference type="EMBL" id="JACIBV010000001">
    <property type="protein sequence ID" value="MBB3727537.1"/>
    <property type="molecule type" value="Genomic_DNA"/>
</dbReference>
<feature type="transmembrane region" description="Helical" evidence="1">
    <location>
        <begin position="146"/>
        <end position="164"/>
    </location>
</feature>
<keyword evidence="3" id="KW-0808">Transferase</keyword>
<dbReference type="InterPro" id="IPR050623">
    <property type="entry name" value="Glucan_succinyl_AcylTrfase"/>
</dbReference>
<name>A0A7W5YNJ4_9ACTN</name>
<evidence type="ECO:0000313" key="4">
    <source>
        <dbReference type="Proteomes" id="UP000579945"/>
    </source>
</evidence>
<feature type="transmembrane region" description="Helical" evidence="1">
    <location>
        <begin position="342"/>
        <end position="364"/>
    </location>
</feature>
<feature type="transmembrane region" description="Helical" evidence="1">
    <location>
        <begin position="312"/>
        <end position="336"/>
    </location>
</feature>
<sequence length="375" mass="40677">MSTTLETAPRATVFVDRLRVVLIAQVVLHHVALTYGSFPLWYYHEPTMRGPGLPAGSAWPLDLLLLLNQTYFMGLFFLLSACFVPASLERKGGARFLLDRLRRLGLPMLAGYFLIVPLAKIPKYLWLNEREPVPFGAFYLDELEMGPFWFLATLLAFTLAYAGFRALRGQAPPPVSSAPRARTIVGFGAVLAAAGVLWRIWEPIERVPVLEVAAPAYLPQYVCMFVAGLAVHRRGWLTALPASAAGWGFGTALAGALLLLPVIVVTMGATGEPPLLQHLAHGLFDGVFCTGMTVGLLSLFRHRFAGAPRTAFLTSNAFAVYVVHAPVLVAVSVALADLRVDPVAKFAVVSVVALPACWGLAHLLRKALPRRGTQS</sequence>
<keyword evidence="1" id="KW-0472">Membrane</keyword>
<keyword evidence="1" id="KW-1133">Transmembrane helix</keyword>
<feature type="transmembrane region" description="Helical" evidence="1">
    <location>
        <begin position="279"/>
        <end position="300"/>
    </location>
</feature>
<evidence type="ECO:0000259" key="2">
    <source>
        <dbReference type="Pfam" id="PF01757"/>
    </source>
</evidence>
<dbReference type="Pfam" id="PF01757">
    <property type="entry name" value="Acyl_transf_3"/>
    <property type="match status" value="1"/>
</dbReference>
<feature type="domain" description="Acyltransferase 3" evidence="2">
    <location>
        <begin position="14"/>
        <end position="361"/>
    </location>
</feature>
<dbReference type="InterPro" id="IPR002656">
    <property type="entry name" value="Acyl_transf_3_dom"/>
</dbReference>
<dbReference type="GeneID" id="95389831"/>
<keyword evidence="4" id="KW-1185">Reference proteome</keyword>
<accession>A0A7W5YNJ4</accession>
<feature type="transmembrane region" description="Helical" evidence="1">
    <location>
        <begin position="184"/>
        <end position="201"/>
    </location>
</feature>
<dbReference type="RefSeq" id="WP_183648242.1">
    <property type="nucleotide sequence ID" value="NZ_JACIBV010000001.1"/>
</dbReference>
<feature type="transmembrane region" description="Helical" evidence="1">
    <location>
        <begin position="20"/>
        <end position="43"/>
    </location>
</feature>
<evidence type="ECO:0000313" key="3">
    <source>
        <dbReference type="EMBL" id="MBB3727537.1"/>
    </source>
</evidence>
<feature type="transmembrane region" description="Helical" evidence="1">
    <location>
        <begin position="63"/>
        <end position="84"/>
    </location>
</feature>
<dbReference type="AlphaFoldDB" id="A0A7W5YNJ4"/>
<keyword evidence="1" id="KW-0812">Transmembrane</keyword>
<protein>
    <submittedName>
        <fullName evidence="3">Fucose 4-O-acetylase-like acetyltransferase</fullName>
    </submittedName>
</protein>
<feature type="transmembrane region" description="Helical" evidence="1">
    <location>
        <begin position="213"/>
        <end position="232"/>
    </location>
</feature>
<evidence type="ECO:0000256" key="1">
    <source>
        <dbReference type="SAM" id="Phobius"/>
    </source>
</evidence>
<comment type="caution">
    <text evidence="3">The sequence shown here is derived from an EMBL/GenBank/DDBJ whole genome shotgun (WGS) entry which is preliminary data.</text>
</comment>